<evidence type="ECO:0000256" key="13">
    <source>
        <dbReference type="ARBA" id="ARBA00023288"/>
    </source>
</evidence>
<evidence type="ECO:0000256" key="11">
    <source>
        <dbReference type="ARBA" id="ARBA00023136"/>
    </source>
</evidence>
<dbReference type="InterPro" id="IPR001657">
    <property type="entry name" value="Hedgehog"/>
</dbReference>
<evidence type="ECO:0000256" key="6">
    <source>
        <dbReference type="ARBA" id="ARBA00022723"/>
    </source>
</evidence>
<keyword evidence="9 14" id="KW-0068">Autocatalytic cleavage</keyword>
<protein>
    <recommendedName>
        <fullName evidence="14">Hedgehog protein</fullName>
    </recommendedName>
</protein>
<dbReference type="Gene3D" id="3.30.1380.10">
    <property type="match status" value="1"/>
</dbReference>
<proteinExistence type="inferred from homology"/>
<keyword evidence="14" id="KW-0256">Endoplasmic reticulum</keyword>
<dbReference type="GO" id="GO:0005789">
    <property type="term" value="C:endoplasmic reticulum membrane"/>
    <property type="evidence" value="ECO:0007669"/>
    <property type="project" value="UniProtKB-SubCell"/>
</dbReference>
<evidence type="ECO:0000259" key="17">
    <source>
        <dbReference type="SMART" id="SM00305"/>
    </source>
</evidence>
<accession>A0A1I8INV6</accession>
<dbReference type="GO" id="GO:0000139">
    <property type="term" value="C:Golgi membrane"/>
    <property type="evidence" value="ECO:0007669"/>
    <property type="project" value="UniProtKB-SubCell"/>
</dbReference>
<evidence type="ECO:0000256" key="12">
    <source>
        <dbReference type="ARBA" id="ARBA00023139"/>
    </source>
</evidence>
<evidence type="ECO:0000256" key="16">
    <source>
        <dbReference type="SAM" id="SignalP"/>
    </source>
</evidence>
<evidence type="ECO:0000256" key="2">
    <source>
        <dbReference type="ARBA" id="ARBA00022473"/>
    </source>
</evidence>
<dbReference type="Pfam" id="PF00078">
    <property type="entry name" value="RVT_1"/>
    <property type="match status" value="1"/>
</dbReference>
<feature type="region of interest" description="Disordered" evidence="15">
    <location>
        <begin position="741"/>
        <end position="773"/>
    </location>
</feature>
<keyword evidence="7 14" id="KW-0732">Signal</keyword>
<dbReference type="PANTHER" id="PTHR11889">
    <property type="entry name" value="HEDGEHOG"/>
    <property type="match status" value="1"/>
</dbReference>
<dbReference type="InterPro" id="IPR001767">
    <property type="entry name" value="Hedgehog_Hint"/>
</dbReference>
<dbReference type="WBParaSite" id="maker-uti_cns_0014607-snap-gene-0.1-mRNA-1">
    <property type="protein sequence ID" value="maker-uti_cns_0014607-snap-gene-0.1-mRNA-1"/>
    <property type="gene ID" value="maker-uti_cns_0014607-snap-gene-0.1"/>
</dbReference>
<dbReference type="SUPFAM" id="SSF51294">
    <property type="entry name" value="Hedgehog/intein (Hint) domain"/>
    <property type="match status" value="1"/>
</dbReference>
<dbReference type="Gene3D" id="2.170.16.10">
    <property type="entry name" value="Hedgehog/Intein (Hint) domain"/>
    <property type="match status" value="1"/>
</dbReference>
<dbReference type="GO" id="GO:0005113">
    <property type="term" value="F:patched binding"/>
    <property type="evidence" value="ECO:0007669"/>
    <property type="project" value="TreeGrafter"/>
</dbReference>
<keyword evidence="6" id="KW-0479">Metal-binding</keyword>
<comment type="subcellular location">
    <molecule>Protein hedgehog N-product</molecule>
    <subcellularLocation>
        <location evidence="14">Cell membrane</location>
        <topology evidence="14">Lipid-anchor</topology>
    </subcellularLocation>
</comment>
<feature type="domain" description="Hint" evidence="17">
    <location>
        <begin position="327"/>
        <end position="371"/>
    </location>
</feature>
<dbReference type="PANTHER" id="PTHR11889:SF31">
    <property type="entry name" value="PROTEIN HEDGEHOG"/>
    <property type="match status" value="1"/>
</dbReference>
<feature type="domain" description="Hint" evidence="18">
    <location>
        <begin position="211"/>
        <end position="326"/>
    </location>
</feature>
<dbReference type="InterPro" id="IPR036397">
    <property type="entry name" value="RNaseH_sf"/>
</dbReference>
<dbReference type="GO" id="GO:0003676">
    <property type="term" value="F:nucleic acid binding"/>
    <property type="evidence" value="ECO:0007669"/>
    <property type="project" value="InterPro"/>
</dbReference>
<evidence type="ECO:0000256" key="1">
    <source>
        <dbReference type="ARBA" id="ARBA00010649"/>
    </source>
</evidence>
<comment type="function">
    <molecule>Protein hedgehog</molecule>
    <text evidence="14">The C-terminal part of the hedgehog protein precursor displays an autoproteolysis activity that results in the cleavage of the full-length protein into two parts (N-product and C-product). In addition, the C-terminal part displays a cholesterol transferase activity that results by the covalent attachment of a cholesterol moiety to the C-terminal of the newly generated N-product.</text>
</comment>
<evidence type="ECO:0000256" key="4">
    <source>
        <dbReference type="ARBA" id="ARBA00022670"/>
    </source>
</evidence>
<dbReference type="GO" id="GO:0010468">
    <property type="term" value="P:regulation of gene expression"/>
    <property type="evidence" value="ECO:0007669"/>
    <property type="project" value="TreeGrafter"/>
</dbReference>
<keyword evidence="2 14" id="KW-0217">Developmental protein</keyword>
<keyword evidence="13" id="KW-0449">Lipoprotein</keyword>
<dbReference type="Pfam" id="PF01079">
    <property type="entry name" value="Hint"/>
    <property type="match status" value="1"/>
</dbReference>
<dbReference type="InterPro" id="IPR000320">
    <property type="entry name" value="Hedgehog_signalling_dom"/>
</dbReference>
<organism evidence="19 20">
    <name type="scientific">Macrostomum lignano</name>
    <dbReference type="NCBI Taxonomy" id="282301"/>
    <lineage>
        <taxon>Eukaryota</taxon>
        <taxon>Metazoa</taxon>
        <taxon>Spiralia</taxon>
        <taxon>Lophotrochozoa</taxon>
        <taxon>Platyhelminthes</taxon>
        <taxon>Rhabditophora</taxon>
        <taxon>Macrostomorpha</taxon>
        <taxon>Macrostomida</taxon>
        <taxon>Macrostomidae</taxon>
        <taxon>Macrostomum</taxon>
    </lineage>
</organism>
<keyword evidence="4 14" id="KW-0645">Protease</keyword>
<feature type="chain" id="PRO_5009321099" description="Hedgehog protein" evidence="16">
    <location>
        <begin position="26"/>
        <end position="1548"/>
    </location>
</feature>
<evidence type="ECO:0000256" key="14">
    <source>
        <dbReference type="RuleBase" id="RU280812"/>
    </source>
</evidence>
<evidence type="ECO:0000259" key="18">
    <source>
        <dbReference type="SMART" id="SM00306"/>
    </source>
</evidence>
<dbReference type="SMART" id="SM00305">
    <property type="entry name" value="HintC"/>
    <property type="match status" value="1"/>
</dbReference>
<keyword evidence="5" id="KW-0808">Transferase</keyword>
<dbReference type="InterPro" id="IPR000477">
    <property type="entry name" value="RT_dom"/>
</dbReference>
<dbReference type="InterPro" id="IPR003586">
    <property type="entry name" value="Hint_dom_C"/>
</dbReference>
<comment type="function">
    <molecule>Protein hedgehog N-product</molecule>
    <text evidence="14">The dually lipidated hedgehog protein N-product is a morphogen which is essential for a variety of patterning events during development.</text>
</comment>
<dbReference type="Gene3D" id="3.30.420.10">
    <property type="entry name" value="Ribonuclease H-like superfamily/Ribonuclease H"/>
    <property type="match status" value="1"/>
</dbReference>
<keyword evidence="14" id="KW-0333">Golgi apparatus</keyword>
<dbReference type="GO" id="GO:0016540">
    <property type="term" value="P:protein autoprocessing"/>
    <property type="evidence" value="ECO:0007669"/>
    <property type="project" value="InterPro"/>
</dbReference>
<sequence>PLHPHLLLLLILTLLLSGQPQPVNACFSQSHLYQPRESSNRQRSSHSFAFGEYQPKTSELAVQASGPEGAPVRQSRHLLRSRSDLLEFNGRRRSRYMTRRCKEKLEQLALLVRNQWNGHVRIRVHHAWMPKHDAYWDSQVGHRGLESLHFSGRAVDMSLLKLKPNLNYRDVTLGRLAQLAYYQAYFDYCKVLKDTVHCSVKSDDPMDSDWLACFPSKATVVKRHHGNSGNHNNSNNAVVAIDTLTPGDEILTLDELTGKQVFTRVLGYHHKLGDSEATYLKIQLANGHQLEVSPNHLVFSTSATSLKIRPTYAADLSIGDRLMTPQSSDGGWTGVVKISVRHRRGRYAPMTSAGHLLVNGVWVSSYAHTRHQAAAHVLFAPLRWLDFLCSSGGRFCNSMTSDAYDRDGVHWYSGWLHRAAQLMAPARVGQHVVVNERKTNAKVLTMSHPHNLPVEILPKDAEDAEHRSRGVTVVKTALLYNTVKIWALRQLDATPAALLHAAFGACRGPKCVPQTTTSYVSKRARSKAFSFAEQFPAPWIAAHRMTPIAPEVPAHAHGHMESLPLDGTVDRFCSVTFKAAQGACRRTPFWNKGKVQEARSAADSLKTPAALTAFNRTRRDPAAIISPAQGTRPAPEPGGLGSPRNPQRSRRYSESEPPLTTQELRTAIRNLNWRLAVIIPIPKKEKDPKVPSSYRPVALSSNVAKALLDFSRAYDRVWRLALYAKLLRLGVGRRLVRSAASSGSAGPESAGTPPPAGNAASAKDSRREVLETSHGRDWDTFASPFASLRLLVERQQNCCARAITGRIQPTTIRELLATADLPPLGHLFMEIKSGHPSREVAQAPNLSTTPQIWLREHHETEDGIPDSCRQKRTIEFINNRDARDINVWTDGSATDGCRNRRGATVITTRRWGQVLTAAAGAICSSTTAGLTAIALGIGQCSSLLLCHGQSIDIFTDSMAAVQILSRSAGQRATPWRGQVPVVPSPCYFNYGSAGWPPQTRHDELPNSEGPMASRCRRFLSWLSRGSTLKTSEPAGASCTRRQITTAGWCRRADRTAALQSEARAFFDFLAGQLEEVPNRDTLAVLGDLNAVSRRFERSPFVSAGSPVRPRTPDLRIASPRPALPTAKAAATAILSRTVGHLREASIRGCHAPASPLPASFATPLDTTLPAGDFCTSPVTTEDVVLFARKTPGGKALGPDEVPVEALRLRCVASQVTGVMKRVRAGAPAPTEWTVAHIVPIPKKAGTIRKEDHRGISLMSCTAKLFNRLLLDRLQSVLDPYLRYEQNGFRPQRVTVTQILALRRVIEEARIRQSTLIIVFVAFRKAFDSVLRAALPFVLRAYRRDTQAAVVIADGLSDLFDTSSGVLQGDTLALFLFTEVLTVPADISADLTCRGADGQTTKLARCQRFRGLGGLVPHGSAVAGGGRNRPAIQRRDVDADGHARAAADSAHSGLLHAAFRADESVGTEGVGTEAFCRARPPYLRRRRLQLAGHVIRAEGYCRQPVQDVLLLTLQGPLRRGQARTRRYVDCLLCDAGAPDTANKADFLRS</sequence>
<dbReference type="GO" id="GO:0005886">
    <property type="term" value="C:plasma membrane"/>
    <property type="evidence" value="ECO:0007669"/>
    <property type="project" value="UniProtKB-SubCell"/>
</dbReference>
<dbReference type="GO" id="GO:0007224">
    <property type="term" value="P:smoothened signaling pathway"/>
    <property type="evidence" value="ECO:0007669"/>
    <property type="project" value="TreeGrafter"/>
</dbReference>
<evidence type="ECO:0000256" key="9">
    <source>
        <dbReference type="ARBA" id="ARBA00022813"/>
    </source>
</evidence>
<dbReference type="InterPro" id="IPR003587">
    <property type="entry name" value="Hint_dom_N"/>
</dbReference>
<dbReference type="Proteomes" id="UP000095280">
    <property type="component" value="Unplaced"/>
</dbReference>
<evidence type="ECO:0000256" key="3">
    <source>
        <dbReference type="ARBA" id="ARBA00022475"/>
    </source>
</evidence>
<dbReference type="PRINTS" id="PR00632">
    <property type="entry name" value="SONICHHOG"/>
</dbReference>
<keyword evidence="10" id="KW-0106">Calcium</keyword>
<dbReference type="GO" id="GO:0001708">
    <property type="term" value="P:cell fate specification"/>
    <property type="evidence" value="ECO:0007669"/>
    <property type="project" value="TreeGrafter"/>
</dbReference>
<dbReference type="GO" id="GO:0005509">
    <property type="term" value="F:calcium ion binding"/>
    <property type="evidence" value="ECO:0007669"/>
    <property type="project" value="TreeGrafter"/>
</dbReference>
<comment type="similarity">
    <text evidence="1 14">Belongs to the hedgehog family.</text>
</comment>
<dbReference type="GO" id="GO:0016740">
    <property type="term" value="F:transferase activity"/>
    <property type="evidence" value="ECO:0007669"/>
    <property type="project" value="UniProtKB-KW"/>
</dbReference>
<feature type="region of interest" description="Disordered" evidence="15">
    <location>
        <begin position="612"/>
        <end position="661"/>
    </location>
</feature>
<dbReference type="InterPro" id="IPR050387">
    <property type="entry name" value="Hedgehog_Signaling"/>
</dbReference>
<dbReference type="GO" id="GO:0007267">
    <property type="term" value="P:cell-cell signaling"/>
    <property type="evidence" value="ECO:0007669"/>
    <property type="project" value="InterPro"/>
</dbReference>
<evidence type="ECO:0000256" key="15">
    <source>
        <dbReference type="SAM" id="MobiDB-lite"/>
    </source>
</evidence>
<keyword evidence="8 14" id="KW-0378">Hydrolase</keyword>
<evidence type="ECO:0000256" key="10">
    <source>
        <dbReference type="ARBA" id="ARBA00022837"/>
    </source>
</evidence>
<dbReference type="GO" id="GO:0005615">
    <property type="term" value="C:extracellular space"/>
    <property type="evidence" value="ECO:0007669"/>
    <property type="project" value="TreeGrafter"/>
</dbReference>
<comment type="subcellular location">
    <molecule>Sonic hedgehog protein</molecule>
    <subcellularLocation>
        <location evidence="14">Endoplasmic reticulum membrane</location>
    </subcellularLocation>
    <subcellularLocation>
        <location evidence="14">Golgi apparatus membrane</location>
    </subcellularLocation>
</comment>
<keyword evidence="12" id="KW-0564">Palmitate</keyword>
<feature type="compositionally biased region" description="Basic and acidic residues" evidence="15">
    <location>
        <begin position="763"/>
        <end position="773"/>
    </location>
</feature>
<dbReference type="CDD" id="cd01650">
    <property type="entry name" value="RT_nLTR_like"/>
    <property type="match status" value="1"/>
</dbReference>
<keyword evidence="3 14" id="KW-1003">Cell membrane</keyword>
<dbReference type="CDD" id="cd00081">
    <property type="entry name" value="Hint"/>
    <property type="match status" value="1"/>
</dbReference>
<feature type="signal peptide" evidence="16">
    <location>
        <begin position="1"/>
        <end position="25"/>
    </location>
</feature>
<dbReference type="Pfam" id="PF01085">
    <property type="entry name" value="HH_signal"/>
    <property type="match status" value="1"/>
</dbReference>
<evidence type="ECO:0000256" key="7">
    <source>
        <dbReference type="ARBA" id="ARBA00022729"/>
    </source>
</evidence>
<dbReference type="SUPFAM" id="SSF55166">
    <property type="entry name" value="Hedgehog/DD-peptidase"/>
    <property type="match status" value="1"/>
</dbReference>
<dbReference type="GO" id="GO:0008233">
    <property type="term" value="F:peptidase activity"/>
    <property type="evidence" value="ECO:0007669"/>
    <property type="project" value="UniProtKB-UniRule"/>
</dbReference>
<evidence type="ECO:0000256" key="5">
    <source>
        <dbReference type="ARBA" id="ARBA00022679"/>
    </source>
</evidence>
<keyword evidence="19" id="KW-1185">Reference proteome</keyword>
<name>A0A1I8INV6_9PLAT</name>
<evidence type="ECO:0000256" key="8">
    <source>
        <dbReference type="ARBA" id="ARBA00022801"/>
    </source>
</evidence>
<evidence type="ECO:0000313" key="19">
    <source>
        <dbReference type="Proteomes" id="UP000095280"/>
    </source>
</evidence>
<feature type="compositionally biased region" description="Low complexity" evidence="15">
    <location>
        <begin position="741"/>
        <end position="751"/>
    </location>
</feature>
<keyword evidence="11 14" id="KW-0472">Membrane</keyword>
<dbReference type="InterPro" id="IPR036844">
    <property type="entry name" value="Hint_dom_sf"/>
</dbReference>
<dbReference type="SMART" id="SM00306">
    <property type="entry name" value="HintN"/>
    <property type="match status" value="1"/>
</dbReference>
<reference evidence="20" key="1">
    <citation type="submission" date="2016-11" db="UniProtKB">
        <authorList>
            <consortium name="WormBaseParasite"/>
        </authorList>
    </citation>
    <scope>IDENTIFICATION</scope>
</reference>
<evidence type="ECO:0000313" key="20">
    <source>
        <dbReference type="WBParaSite" id="maker-uti_cns_0014607-snap-gene-0.1-mRNA-1"/>
    </source>
</evidence>
<dbReference type="InterPro" id="IPR009045">
    <property type="entry name" value="Zn_M74/Hedgehog-like"/>
</dbReference>